<name>A0AAU7D2A0_9BACT</name>
<dbReference type="PANTHER" id="PTHR33121">
    <property type="entry name" value="CYCLIC DI-GMP PHOSPHODIESTERASE PDEF"/>
    <property type="match status" value="1"/>
</dbReference>
<dbReference type="CDD" id="cd01948">
    <property type="entry name" value="EAL"/>
    <property type="match status" value="1"/>
</dbReference>
<dbReference type="KEGG" id="epl:P4G45_06790"/>
<organism evidence="2">
    <name type="scientific">Edaphobacter paludis</name>
    <dbReference type="NCBI Taxonomy" id="3035702"/>
    <lineage>
        <taxon>Bacteria</taxon>
        <taxon>Pseudomonadati</taxon>
        <taxon>Acidobacteriota</taxon>
        <taxon>Terriglobia</taxon>
        <taxon>Terriglobales</taxon>
        <taxon>Acidobacteriaceae</taxon>
        <taxon>Edaphobacter</taxon>
    </lineage>
</organism>
<dbReference type="InterPro" id="IPR050706">
    <property type="entry name" value="Cyclic-di-GMP_PDE-like"/>
</dbReference>
<evidence type="ECO:0000313" key="3">
    <source>
        <dbReference type="EMBL" id="XBH14906.1"/>
    </source>
</evidence>
<dbReference type="PROSITE" id="PS50883">
    <property type="entry name" value="EAL"/>
    <property type="match status" value="1"/>
</dbReference>
<accession>A0AAU7DC04</accession>
<reference evidence="2" key="1">
    <citation type="submission" date="2023-03" db="EMBL/GenBank/DDBJ databases">
        <title>Edaphobacter sp.</title>
        <authorList>
            <person name="Huber K.J."/>
            <person name="Papendorf J."/>
            <person name="Pilke C."/>
            <person name="Bunk B."/>
            <person name="Sproeer C."/>
            <person name="Pester M."/>
        </authorList>
    </citation>
    <scope>NUCLEOTIDE SEQUENCE</scope>
    <source>
        <strain evidence="2">DSM 109919</strain>
        <strain evidence="3">DSM 109920</strain>
    </source>
</reference>
<dbReference type="InterPro" id="IPR001633">
    <property type="entry name" value="EAL_dom"/>
</dbReference>
<feature type="domain" description="EAL" evidence="1">
    <location>
        <begin position="1"/>
        <end position="254"/>
    </location>
</feature>
<dbReference type="SUPFAM" id="SSF141868">
    <property type="entry name" value="EAL domain-like"/>
    <property type="match status" value="1"/>
</dbReference>
<dbReference type="SMART" id="SM00052">
    <property type="entry name" value="EAL"/>
    <property type="match status" value="1"/>
</dbReference>
<protein>
    <submittedName>
        <fullName evidence="2">EAL domain-containing protein</fullName>
    </submittedName>
</protein>
<gene>
    <name evidence="2" type="ORF">P4G45_06790</name>
    <name evidence="3" type="ORF">P8936_07025</name>
</gene>
<dbReference type="Pfam" id="PF00563">
    <property type="entry name" value="EAL"/>
    <property type="match status" value="1"/>
</dbReference>
<proteinExistence type="predicted"/>
<accession>A0AAU7D2A0</accession>
<dbReference type="RefSeq" id="WP_348268916.1">
    <property type="nucleotide sequence ID" value="NZ_CP121194.1"/>
</dbReference>
<dbReference type="EMBL" id="CP121195">
    <property type="protein sequence ID" value="XBH14906.1"/>
    <property type="molecule type" value="Genomic_DNA"/>
</dbReference>
<dbReference type="AlphaFoldDB" id="A0AAU7D2A0"/>
<sequence length="267" mass="29331">MIIGPQGCGACKDGVHEPFPFSMAFQPIVQVDTRRVFAYEALVRGPNDEPASTIFGQLTDENRYSFDQSCRVKAITLARRLNLAETGAALSINFIPGAVYSPVACIQLTLKTAQSVGFPLDRLIFEITEVEKIADRKHLLGIVNEYRRHGFRVAIDDLGAGYSGLNVLADVPVEIVKLDMDLTRNLDRRPVAMAIVRSMVELCRTLNIEFIAEGVETISEFAALQDCGVNLIQGYFVARPAFEALPEFSLPEDGPGPMGASHEQTVR</sequence>
<evidence type="ECO:0000259" key="1">
    <source>
        <dbReference type="PROSITE" id="PS50883"/>
    </source>
</evidence>
<evidence type="ECO:0000313" key="2">
    <source>
        <dbReference type="EMBL" id="XBH11424.1"/>
    </source>
</evidence>
<dbReference type="PANTHER" id="PTHR33121:SF15">
    <property type="entry name" value="BLUE LIGHT- AND TEMPERATURE-REGULATED ANTIREPRESSOR BLUF"/>
    <property type="match status" value="1"/>
</dbReference>
<dbReference type="InterPro" id="IPR035919">
    <property type="entry name" value="EAL_sf"/>
</dbReference>
<dbReference type="EMBL" id="CP121194">
    <property type="protein sequence ID" value="XBH11424.1"/>
    <property type="molecule type" value="Genomic_DNA"/>
</dbReference>
<dbReference type="GO" id="GO:0071111">
    <property type="term" value="F:cyclic-guanylate-specific phosphodiesterase activity"/>
    <property type="evidence" value="ECO:0007669"/>
    <property type="project" value="InterPro"/>
</dbReference>
<dbReference type="Gene3D" id="3.20.20.450">
    <property type="entry name" value="EAL domain"/>
    <property type="match status" value="1"/>
</dbReference>